<name>A0A4Q0T4A9_9BACT</name>
<comment type="caution">
    <text evidence="3">The sequence shown here is derived from an EMBL/GenBank/DDBJ whole genome shotgun (WGS) entry which is preliminary data.</text>
</comment>
<gene>
    <name evidence="3" type="ORF">GRAN_1875</name>
</gene>
<dbReference type="Gene3D" id="1.10.101.10">
    <property type="entry name" value="PGBD-like superfamily/PGBD"/>
    <property type="match status" value="1"/>
</dbReference>
<feature type="domain" description="N-acetylmuramidase" evidence="2">
    <location>
        <begin position="26"/>
        <end position="191"/>
    </location>
</feature>
<dbReference type="SUPFAM" id="SSF47090">
    <property type="entry name" value="PGBD-like"/>
    <property type="match status" value="1"/>
</dbReference>
<dbReference type="Pfam" id="PF11860">
    <property type="entry name" value="Muramidase"/>
    <property type="match status" value="1"/>
</dbReference>
<organism evidence="3 4">
    <name type="scientific">Granulicella sibirica</name>
    <dbReference type="NCBI Taxonomy" id="2479048"/>
    <lineage>
        <taxon>Bacteria</taxon>
        <taxon>Pseudomonadati</taxon>
        <taxon>Acidobacteriota</taxon>
        <taxon>Terriglobia</taxon>
        <taxon>Terriglobales</taxon>
        <taxon>Acidobacteriaceae</taxon>
        <taxon>Granulicella</taxon>
    </lineage>
</organism>
<evidence type="ECO:0000313" key="4">
    <source>
        <dbReference type="Proteomes" id="UP000289437"/>
    </source>
</evidence>
<dbReference type="AlphaFoldDB" id="A0A4Q0T4A9"/>
<dbReference type="EMBL" id="RDSM01000001">
    <property type="protein sequence ID" value="RXH58565.1"/>
    <property type="molecule type" value="Genomic_DNA"/>
</dbReference>
<accession>A0A4Q0T4A9</accession>
<dbReference type="InterPro" id="IPR002477">
    <property type="entry name" value="Peptidoglycan-bd-like"/>
</dbReference>
<dbReference type="InterPro" id="IPR024408">
    <property type="entry name" value="Muramidase"/>
</dbReference>
<evidence type="ECO:0000313" key="3">
    <source>
        <dbReference type="EMBL" id="RXH58565.1"/>
    </source>
</evidence>
<dbReference type="Pfam" id="PF01471">
    <property type="entry name" value="PG_binding_1"/>
    <property type="match status" value="1"/>
</dbReference>
<evidence type="ECO:0000259" key="1">
    <source>
        <dbReference type="Pfam" id="PF01471"/>
    </source>
</evidence>
<sequence>MSFQGQSLALTSDGLAAAASTLNVQVPEIWAVLSVETKGTGFLPDRRPQILFERHYFSRLTNHQYDATHPGISNPIQGGYGAIGANQYLRLQEAYGLNQDAALQSASWGMGQIMGANHKAAGFDDAASMVTAMTNSEDAHLAAMVSFLIANRLDRFLAAHDWASFARGYNGPNYAINHYDDKLNTCYQKFQTGTFPDLNVRAAQIYLQFKGFNPNGIDGVAGPGTASAVKAFQTSIGVTPTGIIDDALLAALKPADA</sequence>
<keyword evidence="4" id="KW-1185">Reference proteome</keyword>
<evidence type="ECO:0000259" key="2">
    <source>
        <dbReference type="Pfam" id="PF11860"/>
    </source>
</evidence>
<feature type="domain" description="Peptidoglycan binding-like" evidence="1">
    <location>
        <begin position="199"/>
        <end position="252"/>
    </location>
</feature>
<protein>
    <submittedName>
        <fullName evidence="3">Putative phage-encoded peptidoglycan binding protein</fullName>
    </submittedName>
</protein>
<dbReference type="Proteomes" id="UP000289437">
    <property type="component" value="Unassembled WGS sequence"/>
</dbReference>
<dbReference type="InterPro" id="IPR036366">
    <property type="entry name" value="PGBDSf"/>
</dbReference>
<dbReference type="RefSeq" id="WP_192897984.1">
    <property type="nucleotide sequence ID" value="NZ_RDSM01000001.1"/>
</dbReference>
<dbReference type="InterPro" id="IPR036365">
    <property type="entry name" value="PGBD-like_sf"/>
</dbReference>
<reference evidence="4" key="2">
    <citation type="submission" date="2019-02" db="EMBL/GenBank/DDBJ databases">
        <title>Granulicella sibirica sp. nov., a psychrotolerant acidobacterium isolated from an organic soil layer in forested tundra, West Siberia.</title>
        <authorList>
            <person name="Oshkin I.Y."/>
            <person name="Kulichevskaya I.S."/>
            <person name="Rijpstra W.I.C."/>
            <person name="Sinninghe Damste J.S."/>
            <person name="Rakitin A.L."/>
            <person name="Ravin N.V."/>
            <person name="Dedysh S.N."/>
        </authorList>
    </citation>
    <scope>NUCLEOTIDE SEQUENCE [LARGE SCALE GENOMIC DNA]</scope>
    <source>
        <strain evidence="4">AF10</strain>
    </source>
</reference>
<proteinExistence type="predicted"/>
<reference evidence="3 4" key="1">
    <citation type="submission" date="2018-11" db="EMBL/GenBank/DDBJ databases">
        <authorList>
            <person name="Mardanov A.V."/>
            <person name="Ravin N.V."/>
            <person name="Dedysh S.N."/>
        </authorList>
    </citation>
    <scope>NUCLEOTIDE SEQUENCE [LARGE SCALE GENOMIC DNA]</scope>
    <source>
        <strain evidence="3 4">AF10</strain>
    </source>
</reference>